<keyword evidence="1" id="KW-0732">Signal</keyword>
<dbReference type="PROSITE" id="PS51257">
    <property type="entry name" value="PROKAR_LIPOPROTEIN"/>
    <property type="match status" value="1"/>
</dbReference>
<gene>
    <name evidence="2" type="ORF">KJ970_03375</name>
</gene>
<proteinExistence type="predicted"/>
<feature type="signal peptide" evidence="1">
    <location>
        <begin position="1"/>
        <end position="23"/>
    </location>
</feature>
<organism evidence="2 3">
    <name type="scientific">Eiseniibacteriota bacterium</name>
    <dbReference type="NCBI Taxonomy" id="2212470"/>
    <lineage>
        <taxon>Bacteria</taxon>
        <taxon>Candidatus Eiseniibacteriota</taxon>
    </lineage>
</organism>
<accession>A0A948RUZ6</accession>
<evidence type="ECO:0000256" key="1">
    <source>
        <dbReference type="SAM" id="SignalP"/>
    </source>
</evidence>
<evidence type="ECO:0000313" key="2">
    <source>
        <dbReference type="EMBL" id="MBU2689942.1"/>
    </source>
</evidence>
<evidence type="ECO:0000313" key="3">
    <source>
        <dbReference type="Proteomes" id="UP000777784"/>
    </source>
</evidence>
<protein>
    <recommendedName>
        <fullName evidence="4">Lipoprotein</fullName>
    </recommendedName>
</protein>
<dbReference type="EMBL" id="JAHJDP010000020">
    <property type="protein sequence ID" value="MBU2689942.1"/>
    <property type="molecule type" value="Genomic_DNA"/>
</dbReference>
<name>A0A948RUZ6_UNCEI</name>
<evidence type="ECO:0008006" key="4">
    <source>
        <dbReference type="Google" id="ProtNLM"/>
    </source>
</evidence>
<dbReference type="AlphaFoldDB" id="A0A948RUZ6"/>
<dbReference type="Proteomes" id="UP000777784">
    <property type="component" value="Unassembled WGS sequence"/>
</dbReference>
<feature type="chain" id="PRO_5037613396" description="Lipoprotein" evidence="1">
    <location>
        <begin position="24"/>
        <end position="138"/>
    </location>
</feature>
<sequence>MRRLGLFLLVAFLIVGCSSTSQRTVKPAHFVSAGERPGKCNYFSGIVYSFDVENAVEIMLWDPDTSVDGLPYLRLFESRTSLAKCERDMLERALKSAKRTRERVKLCSRGPYCGKGPGGIRTVGLAGIEVSGLYMKLE</sequence>
<reference evidence="2" key="1">
    <citation type="submission" date="2021-05" db="EMBL/GenBank/DDBJ databases">
        <title>Energy efficiency and biological interactions define the core microbiome of deep oligotrophic groundwater.</title>
        <authorList>
            <person name="Mehrshad M."/>
            <person name="Lopez-Fernandez M."/>
            <person name="Bell E."/>
            <person name="Bernier-Latmani R."/>
            <person name="Bertilsson S."/>
            <person name="Dopson M."/>
        </authorList>
    </citation>
    <scope>NUCLEOTIDE SEQUENCE</scope>
    <source>
        <strain evidence="2">Modern_marine.mb.64</strain>
    </source>
</reference>
<comment type="caution">
    <text evidence="2">The sequence shown here is derived from an EMBL/GenBank/DDBJ whole genome shotgun (WGS) entry which is preliminary data.</text>
</comment>